<proteinExistence type="predicted"/>
<feature type="compositionally biased region" description="Polar residues" evidence="1">
    <location>
        <begin position="249"/>
        <end position="258"/>
    </location>
</feature>
<feature type="region of interest" description="Disordered" evidence="1">
    <location>
        <begin position="1"/>
        <end position="47"/>
    </location>
</feature>
<organism evidence="2 3">
    <name type="scientific">Setaria digitata</name>
    <dbReference type="NCBI Taxonomy" id="48799"/>
    <lineage>
        <taxon>Eukaryota</taxon>
        <taxon>Metazoa</taxon>
        <taxon>Ecdysozoa</taxon>
        <taxon>Nematoda</taxon>
        <taxon>Chromadorea</taxon>
        <taxon>Rhabditida</taxon>
        <taxon>Spirurina</taxon>
        <taxon>Spiruromorpha</taxon>
        <taxon>Filarioidea</taxon>
        <taxon>Setariidae</taxon>
        <taxon>Setaria</taxon>
    </lineage>
</organism>
<dbReference type="Gene3D" id="3.30.70.330">
    <property type="match status" value="1"/>
</dbReference>
<keyword evidence="2" id="KW-1185">Reference proteome</keyword>
<dbReference type="CDD" id="cd00590">
    <property type="entry name" value="RRM_SF"/>
    <property type="match status" value="1"/>
</dbReference>
<reference evidence="3" key="1">
    <citation type="submission" date="2022-11" db="UniProtKB">
        <authorList>
            <consortium name="WormBaseParasite"/>
        </authorList>
    </citation>
    <scope>IDENTIFICATION</scope>
</reference>
<dbReference type="InterPro" id="IPR035979">
    <property type="entry name" value="RBD_domain_sf"/>
</dbReference>
<protein>
    <submittedName>
        <fullName evidence="3">RRM domain-containing protein</fullName>
    </submittedName>
</protein>
<sequence length="549" mass="61993">MECDAGEKYNDKETFGNSGSEIVSDPKNGSSDKDKKGKRKRNRPRTKALRRTVREKIEIALCTSDSPIQDLLETDVNCVVSAPLLPVIRLLKLDTDEYRKLSCKALISIGNLSKFFSIVGDSVDTLRLVLKGNNLDHNSTVVYVDNLPHGCPVDSLERWASTFGTIVFVHPIMEGRTNLDKDPATSAVSTSAEMFACASCTGKFFQSAFIKFVDEQSAGKFIKFHQMLRKKVASRRRKKLNLGRKQAKNRSLNSTSRTGIKKKKLQKGKRKSKKKVESGIEIQLQRTGNSIGAAGDEVTGSDQTPMDVDDPTAATTTEDGNFSRWRKRKRKPTCPVDGMLCKKFKSNTGIKDFVVAEKKVETKGAEPNGFRNSYSKKISMDIGEVEGNDEINDSEKEIHDEFKNEKKVLHLTTVVTDQLSEKTFRDVGTDIPEELISGTDGTAKKRKRVHRQKRRCGNSKSCISRPKKYFHDMQKLRALYLKLRKQQMIQLKANLKKSGVSSTVSGLTKKERKRKRGRYKLMMRASKLHEEEYQDFCYPIPEEDKLVEA</sequence>
<feature type="region of interest" description="Disordered" evidence="1">
    <location>
        <begin position="235"/>
        <end position="331"/>
    </location>
</feature>
<dbReference type="WBParaSite" id="sdigi.contig40.g2663.t1">
    <property type="protein sequence ID" value="sdigi.contig40.g2663.t1"/>
    <property type="gene ID" value="sdigi.contig40.g2663"/>
</dbReference>
<evidence type="ECO:0000256" key="1">
    <source>
        <dbReference type="SAM" id="MobiDB-lite"/>
    </source>
</evidence>
<feature type="compositionally biased region" description="Basic residues" evidence="1">
    <location>
        <begin position="36"/>
        <end position="47"/>
    </location>
</feature>
<dbReference type="InterPro" id="IPR012677">
    <property type="entry name" value="Nucleotide-bd_a/b_plait_sf"/>
</dbReference>
<feature type="compositionally biased region" description="Basic residues" evidence="1">
    <location>
        <begin position="259"/>
        <end position="274"/>
    </location>
</feature>
<dbReference type="SUPFAM" id="SSF54928">
    <property type="entry name" value="RNA-binding domain, RBD"/>
    <property type="match status" value="1"/>
</dbReference>
<name>A0A915PX10_9BILA</name>
<evidence type="ECO:0000313" key="2">
    <source>
        <dbReference type="Proteomes" id="UP000887581"/>
    </source>
</evidence>
<accession>A0A915PX10</accession>
<evidence type="ECO:0000313" key="3">
    <source>
        <dbReference type="WBParaSite" id="sdigi.contig40.g2663.t1"/>
    </source>
</evidence>
<feature type="compositionally biased region" description="Basic residues" evidence="1">
    <location>
        <begin position="235"/>
        <end position="248"/>
    </location>
</feature>
<dbReference type="GO" id="GO:0003676">
    <property type="term" value="F:nucleic acid binding"/>
    <property type="evidence" value="ECO:0007669"/>
    <property type="project" value="InterPro"/>
</dbReference>
<dbReference type="AlphaFoldDB" id="A0A915PX10"/>
<feature type="compositionally biased region" description="Basic and acidic residues" evidence="1">
    <location>
        <begin position="1"/>
        <end position="14"/>
    </location>
</feature>
<dbReference type="Proteomes" id="UP000887581">
    <property type="component" value="Unplaced"/>
</dbReference>